<reference evidence="1 4" key="2">
    <citation type="submission" date="2019-07" db="EMBL/GenBank/DDBJ databases">
        <title>Whole genome shotgun sequence of Staphylococcus arlettae NBRC 109765.</title>
        <authorList>
            <person name="Hosoyama A."/>
            <person name="Uohara A."/>
            <person name="Ohji S."/>
            <person name="Ichikawa N."/>
        </authorList>
    </citation>
    <scope>NUCLEOTIDE SEQUENCE [LARGE SCALE GENOMIC DNA]</scope>
    <source>
        <strain evidence="1 4">NBRC 109765</strain>
    </source>
</reference>
<dbReference type="EMBL" id="UGZE01000001">
    <property type="protein sequence ID" value="SUJ20084.1"/>
    <property type="molecule type" value="Genomic_DNA"/>
</dbReference>
<accession>A0A380CI98</accession>
<dbReference type="Proteomes" id="UP000321598">
    <property type="component" value="Unassembled WGS sequence"/>
</dbReference>
<dbReference type="RefSeq" id="WP_103387937.1">
    <property type="nucleotide sequence ID" value="NZ_BKAV01000001.1"/>
</dbReference>
<proteinExistence type="predicted"/>
<protein>
    <submittedName>
        <fullName evidence="2">Uncharacterized protein</fullName>
    </submittedName>
</protein>
<name>A0A380CI98_9STAP</name>
<dbReference type="Proteomes" id="UP000254956">
    <property type="component" value="Unassembled WGS sequence"/>
</dbReference>
<keyword evidence="4" id="KW-1185">Reference proteome</keyword>
<sequence>MLVISFNNNEEIANLISKSDNTVTQGSDNFYQSRTTVNGPAGVAKINAGNNGRSLYWMVRPRTAFPYLFSGKVNIKYYSGKKRVVNAIGTGAIGSSTSGVVYMKRNKGGYAKLSGTAKALNGRSYRVLPSVGTSF</sequence>
<evidence type="ECO:0000313" key="2">
    <source>
        <dbReference type="EMBL" id="SUJ20084.1"/>
    </source>
</evidence>
<evidence type="ECO:0000313" key="3">
    <source>
        <dbReference type="Proteomes" id="UP000254956"/>
    </source>
</evidence>
<dbReference type="AlphaFoldDB" id="A0A380CI98"/>
<gene>
    <name evidence="2" type="ORF">NCTC12413_01599</name>
    <name evidence="1" type="ORF">SAR03_01760</name>
</gene>
<dbReference type="OrthoDB" id="2883555at2"/>
<evidence type="ECO:0000313" key="1">
    <source>
        <dbReference type="EMBL" id="GEP99138.1"/>
    </source>
</evidence>
<evidence type="ECO:0000313" key="4">
    <source>
        <dbReference type="Proteomes" id="UP000321598"/>
    </source>
</evidence>
<reference evidence="2 3" key="1">
    <citation type="submission" date="2018-06" db="EMBL/GenBank/DDBJ databases">
        <authorList>
            <consortium name="Pathogen Informatics"/>
            <person name="Doyle S."/>
        </authorList>
    </citation>
    <scope>NUCLEOTIDE SEQUENCE [LARGE SCALE GENOMIC DNA]</scope>
    <source>
        <strain evidence="2 3">NCTC12413</strain>
    </source>
</reference>
<organism evidence="2 3">
    <name type="scientific">Staphylococcus arlettae</name>
    <dbReference type="NCBI Taxonomy" id="29378"/>
    <lineage>
        <taxon>Bacteria</taxon>
        <taxon>Bacillati</taxon>
        <taxon>Bacillota</taxon>
        <taxon>Bacilli</taxon>
        <taxon>Bacillales</taxon>
        <taxon>Staphylococcaceae</taxon>
        <taxon>Staphylococcus</taxon>
    </lineage>
</organism>
<dbReference type="EMBL" id="BKAV01000001">
    <property type="protein sequence ID" value="GEP99138.1"/>
    <property type="molecule type" value="Genomic_DNA"/>
</dbReference>